<sequence length="99" mass="11092">MAETVGEFGLEFNSPEKAEREREQCQVSSTSLLKLSSLRQPHVISPPRSLITQPTQFQDQEEPMTFGDLLASFPSDYGAARNNQRHFSSFVFPMAITLG</sequence>
<keyword evidence="3" id="KW-1185">Reference proteome</keyword>
<dbReference type="EMBL" id="CAWUPB010001195">
    <property type="protein sequence ID" value="CAK7355633.1"/>
    <property type="molecule type" value="Genomic_DNA"/>
</dbReference>
<name>A0AAV1SR86_9ROSI</name>
<accession>A0AAV1SR86</accession>
<evidence type="ECO:0000313" key="2">
    <source>
        <dbReference type="EMBL" id="CAK7355633.1"/>
    </source>
</evidence>
<comment type="caution">
    <text evidence="2">The sequence shown here is derived from an EMBL/GenBank/DDBJ whole genome shotgun (WGS) entry which is preliminary data.</text>
</comment>
<feature type="region of interest" description="Disordered" evidence="1">
    <location>
        <begin position="1"/>
        <end position="23"/>
    </location>
</feature>
<gene>
    <name evidence="2" type="ORF">DCAF_LOCUS25893</name>
</gene>
<proteinExistence type="predicted"/>
<evidence type="ECO:0000256" key="1">
    <source>
        <dbReference type="SAM" id="MobiDB-lite"/>
    </source>
</evidence>
<dbReference type="Proteomes" id="UP001314170">
    <property type="component" value="Unassembled WGS sequence"/>
</dbReference>
<feature type="compositionally biased region" description="Basic and acidic residues" evidence="1">
    <location>
        <begin position="14"/>
        <end position="23"/>
    </location>
</feature>
<protein>
    <submittedName>
        <fullName evidence="2">Uncharacterized protein</fullName>
    </submittedName>
</protein>
<organism evidence="2 3">
    <name type="scientific">Dovyalis caffra</name>
    <dbReference type="NCBI Taxonomy" id="77055"/>
    <lineage>
        <taxon>Eukaryota</taxon>
        <taxon>Viridiplantae</taxon>
        <taxon>Streptophyta</taxon>
        <taxon>Embryophyta</taxon>
        <taxon>Tracheophyta</taxon>
        <taxon>Spermatophyta</taxon>
        <taxon>Magnoliopsida</taxon>
        <taxon>eudicotyledons</taxon>
        <taxon>Gunneridae</taxon>
        <taxon>Pentapetalae</taxon>
        <taxon>rosids</taxon>
        <taxon>fabids</taxon>
        <taxon>Malpighiales</taxon>
        <taxon>Salicaceae</taxon>
        <taxon>Flacourtieae</taxon>
        <taxon>Dovyalis</taxon>
    </lineage>
</organism>
<evidence type="ECO:0000313" key="3">
    <source>
        <dbReference type="Proteomes" id="UP001314170"/>
    </source>
</evidence>
<dbReference type="AlphaFoldDB" id="A0AAV1SR86"/>
<reference evidence="2 3" key="1">
    <citation type="submission" date="2024-01" db="EMBL/GenBank/DDBJ databases">
        <authorList>
            <person name="Waweru B."/>
        </authorList>
    </citation>
    <scope>NUCLEOTIDE SEQUENCE [LARGE SCALE GENOMIC DNA]</scope>
</reference>